<protein>
    <recommendedName>
        <fullName evidence="2">Copper amine oxidase-like N-terminal domain-containing protein</fullName>
    </recommendedName>
</protein>
<name>A0A7X5C1F8_9BACL</name>
<dbReference type="SUPFAM" id="SSF55383">
    <property type="entry name" value="Copper amine oxidase, domain N"/>
    <property type="match status" value="1"/>
</dbReference>
<reference evidence="3 4" key="1">
    <citation type="submission" date="2020-01" db="EMBL/GenBank/DDBJ databases">
        <title>Paenibacillus soybeanensis sp. nov. isolated from the nodules of soybean (Glycine max(L.) Merr).</title>
        <authorList>
            <person name="Wang H."/>
        </authorList>
    </citation>
    <scope>NUCLEOTIDE SEQUENCE [LARGE SCALE GENOMIC DNA]</scope>
    <source>
        <strain evidence="3 4">DSM 23054</strain>
    </source>
</reference>
<dbReference type="Gene3D" id="3.30.457.10">
    <property type="entry name" value="Copper amine oxidase-like, N-terminal domain"/>
    <property type="match status" value="1"/>
</dbReference>
<dbReference type="AlphaFoldDB" id="A0A7X5C1F8"/>
<dbReference type="OrthoDB" id="2005648at2"/>
<dbReference type="InterPro" id="IPR012854">
    <property type="entry name" value="Cu_amine_oxidase-like_N"/>
</dbReference>
<dbReference type="Pfam" id="PF07833">
    <property type="entry name" value="Cu_amine_oxidN1"/>
    <property type="match status" value="1"/>
</dbReference>
<feature type="domain" description="Copper amine oxidase-like N-terminal" evidence="2">
    <location>
        <begin position="41"/>
        <end position="150"/>
    </location>
</feature>
<evidence type="ECO:0000256" key="1">
    <source>
        <dbReference type="SAM" id="SignalP"/>
    </source>
</evidence>
<dbReference type="InterPro" id="IPR036582">
    <property type="entry name" value="Mao_N_sf"/>
</dbReference>
<evidence type="ECO:0000313" key="4">
    <source>
        <dbReference type="Proteomes" id="UP000558113"/>
    </source>
</evidence>
<dbReference type="Proteomes" id="UP000558113">
    <property type="component" value="Unassembled WGS sequence"/>
</dbReference>
<keyword evidence="1" id="KW-0732">Signal</keyword>
<evidence type="ECO:0000259" key="2">
    <source>
        <dbReference type="Pfam" id="PF07833"/>
    </source>
</evidence>
<organism evidence="3 4">
    <name type="scientific">Paenibacillus sacheonensis</name>
    <dbReference type="NCBI Taxonomy" id="742054"/>
    <lineage>
        <taxon>Bacteria</taxon>
        <taxon>Bacillati</taxon>
        <taxon>Bacillota</taxon>
        <taxon>Bacilli</taxon>
        <taxon>Bacillales</taxon>
        <taxon>Paenibacillaceae</taxon>
        <taxon>Paenibacillus</taxon>
    </lineage>
</organism>
<feature type="signal peptide" evidence="1">
    <location>
        <begin position="1"/>
        <end position="21"/>
    </location>
</feature>
<keyword evidence="4" id="KW-1185">Reference proteome</keyword>
<comment type="caution">
    <text evidence="3">The sequence shown here is derived from an EMBL/GenBank/DDBJ whole genome shotgun (WGS) entry which is preliminary data.</text>
</comment>
<evidence type="ECO:0000313" key="3">
    <source>
        <dbReference type="EMBL" id="NBC69394.1"/>
    </source>
</evidence>
<feature type="chain" id="PRO_5039357135" description="Copper amine oxidase-like N-terminal domain-containing protein" evidence="1">
    <location>
        <begin position="22"/>
        <end position="330"/>
    </location>
</feature>
<gene>
    <name evidence="3" type="ORF">GT003_10360</name>
</gene>
<proteinExistence type="predicted"/>
<sequence length="330" mass="35420">MNRRRMAAAIAAAVMAGVILAPTGAERTYADGAAPATRIEVMGKALTPGEVPLVDHGRVLVPLRAVTEAFGANVQWDAKTSTVSVRKWSVTVRFKAFSSAAVVDRAYPGGANRSTDKLDVPMKLRGNRAYVPLRYLAAQFGYAADWHDGTVFIASPLSKQKHDTLNTGDLAKAREIAVLLGYDAQYAIKPMTAGNVGEADGITMLFPEGEALRFIRIAGDLVEQVEIVDDHAVVTWGARLSGTTADQLRSFMNRKWTGGVGEAPRAGGDYIYYNSGIFGETGWTEYGIVDAEGAFTQTGYRHYGFGETDTETGTLEIAKKGEKRTDAAGS</sequence>
<dbReference type="RefSeq" id="WP_161697152.1">
    <property type="nucleotide sequence ID" value="NZ_JAAAMU010000004.1"/>
</dbReference>
<accession>A0A7X5C1F8</accession>
<dbReference type="EMBL" id="JAAAMU010000004">
    <property type="protein sequence ID" value="NBC69394.1"/>
    <property type="molecule type" value="Genomic_DNA"/>
</dbReference>